<accession>A0ABN7XAC7</accession>
<reference evidence="1 2" key="1">
    <citation type="submission" date="2021-06" db="EMBL/GenBank/DDBJ databases">
        <authorList>
            <person name="Kallberg Y."/>
            <person name="Tangrot J."/>
            <person name="Rosling A."/>
        </authorList>
    </citation>
    <scope>NUCLEOTIDE SEQUENCE [LARGE SCALE GENOMIC DNA]</scope>
    <source>
        <strain evidence="1 2">120-4 pot B 10/14</strain>
    </source>
</reference>
<comment type="caution">
    <text evidence="1">The sequence shown here is derived from an EMBL/GenBank/DDBJ whole genome shotgun (WGS) entry which is preliminary data.</text>
</comment>
<feature type="non-terminal residue" evidence="1">
    <location>
        <position position="47"/>
    </location>
</feature>
<protein>
    <submittedName>
        <fullName evidence="1">33443_t:CDS:1</fullName>
    </submittedName>
</protein>
<evidence type="ECO:0000313" key="1">
    <source>
        <dbReference type="EMBL" id="CAG8851541.1"/>
    </source>
</evidence>
<feature type="non-terminal residue" evidence="1">
    <location>
        <position position="1"/>
    </location>
</feature>
<evidence type="ECO:0000313" key="2">
    <source>
        <dbReference type="Proteomes" id="UP000789901"/>
    </source>
</evidence>
<keyword evidence="2" id="KW-1185">Reference proteome</keyword>
<dbReference type="EMBL" id="CAJVQB010106635">
    <property type="protein sequence ID" value="CAG8851541.1"/>
    <property type="molecule type" value="Genomic_DNA"/>
</dbReference>
<proteinExistence type="predicted"/>
<organism evidence="1 2">
    <name type="scientific">Gigaspora margarita</name>
    <dbReference type="NCBI Taxonomy" id="4874"/>
    <lineage>
        <taxon>Eukaryota</taxon>
        <taxon>Fungi</taxon>
        <taxon>Fungi incertae sedis</taxon>
        <taxon>Mucoromycota</taxon>
        <taxon>Glomeromycotina</taxon>
        <taxon>Glomeromycetes</taxon>
        <taxon>Diversisporales</taxon>
        <taxon>Gigasporaceae</taxon>
        <taxon>Gigaspora</taxon>
    </lineage>
</organism>
<sequence length="47" mass="5301">LAHTCEWVGQGIGTSLLRYWVKVHILLSIAPTASSSPVDVYWKRDFV</sequence>
<gene>
    <name evidence="1" type="ORF">GMARGA_LOCUS40796</name>
</gene>
<name>A0ABN7XAC7_GIGMA</name>
<dbReference type="Proteomes" id="UP000789901">
    <property type="component" value="Unassembled WGS sequence"/>
</dbReference>